<evidence type="ECO:0000256" key="3">
    <source>
        <dbReference type="ARBA" id="ARBA00022729"/>
    </source>
</evidence>
<comment type="subcellular location">
    <subcellularLocation>
        <location evidence="1">Cell envelope</location>
    </subcellularLocation>
</comment>
<comment type="similarity">
    <text evidence="2">Belongs to the bacterial solute-binding protein 2 family.</text>
</comment>
<dbReference type="CDD" id="cd06308">
    <property type="entry name" value="PBP1_sensor_kinase-like"/>
    <property type="match status" value="1"/>
</dbReference>
<proteinExistence type="inferred from homology"/>
<feature type="domain" description="Periplasmic binding protein" evidence="5">
    <location>
        <begin position="36"/>
        <end position="294"/>
    </location>
</feature>
<dbReference type="GO" id="GO:0030313">
    <property type="term" value="C:cell envelope"/>
    <property type="evidence" value="ECO:0007669"/>
    <property type="project" value="UniProtKB-SubCell"/>
</dbReference>
<keyword evidence="3 4" id="KW-0732">Signal</keyword>
<dbReference type="PATRIC" id="fig|394.7.peg.554"/>
<dbReference type="RefSeq" id="WP_012706175.1">
    <property type="nucleotide sequence ID" value="NC_012586.1"/>
</dbReference>
<accession>C3KN00</accession>
<dbReference type="PANTHER" id="PTHR46847">
    <property type="entry name" value="D-ALLOSE-BINDING PERIPLASMIC PROTEIN-RELATED"/>
    <property type="match status" value="1"/>
</dbReference>
<evidence type="ECO:0000256" key="1">
    <source>
        <dbReference type="ARBA" id="ARBA00004196"/>
    </source>
</evidence>
<feature type="signal peptide" evidence="4">
    <location>
        <begin position="1"/>
        <end position="30"/>
    </location>
</feature>
<dbReference type="HOGENOM" id="CLU_037628_3_2_5"/>
<evidence type="ECO:0000256" key="2">
    <source>
        <dbReference type="ARBA" id="ARBA00007639"/>
    </source>
</evidence>
<protein>
    <submittedName>
        <fullName evidence="6">Periplasmic ribose-binding protein</fullName>
    </submittedName>
</protein>
<organism evidence="6 7">
    <name type="scientific">Sinorhizobium fredii (strain NBRC 101917 / NGR234)</name>
    <dbReference type="NCBI Taxonomy" id="394"/>
    <lineage>
        <taxon>Bacteria</taxon>
        <taxon>Pseudomonadati</taxon>
        <taxon>Pseudomonadota</taxon>
        <taxon>Alphaproteobacteria</taxon>
        <taxon>Hyphomicrobiales</taxon>
        <taxon>Rhizobiaceae</taxon>
        <taxon>Sinorhizobium/Ensifer group</taxon>
        <taxon>Sinorhizobium</taxon>
    </lineage>
</organism>
<name>C3KN00_SINFN</name>
<reference evidence="6 7" key="2">
    <citation type="journal article" date="2009" name="Appl. Environ. Microbiol.">
        <title>Rhizobium sp. strain NGR234 possesses a remarkable number of secretion systems.</title>
        <authorList>
            <person name="Schmeisser C."/>
            <person name="Liesegang H."/>
            <person name="Krysciak D."/>
            <person name="Bakkou N."/>
            <person name="Le Quere A."/>
            <person name="Wollherr A."/>
            <person name="Heinemeyer I."/>
            <person name="Morgenstern B."/>
            <person name="Pommerening-Roeser A."/>
            <person name="Flores M."/>
            <person name="Palacios R."/>
            <person name="Brenner S."/>
            <person name="Gottschalk G."/>
            <person name="Schmitz R.A."/>
            <person name="Broughton W.J."/>
            <person name="Perret X."/>
            <person name="Strittmatter A.W."/>
            <person name="Streit W.R."/>
        </authorList>
    </citation>
    <scope>NUCLEOTIDE SEQUENCE [LARGE SCALE GENOMIC DNA]</scope>
    <source>
        <strain evidence="7">NBRC 101917 / NGR234</strain>
    </source>
</reference>
<keyword evidence="7" id="KW-1185">Reference proteome</keyword>
<dbReference type="Gene3D" id="3.40.50.2300">
    <property type="match status" value="2"/>
</dbReference>
<evidence type="ECO:0000256" key="4">
    <source>
        <dbReference type="SAM" id="SignalP"/>
    </source>
</evidence>
<evidence type="ECO:0000259" key="5">
    <source>
        <dbReference type="Pfam" id="PF13407"/>
    </source>
</evidence>
<dbReference type="InterPro" id="IPR025997">
    <property type="entry name" value="SBP_2_dom"/>
</dbReference>
<evidence type="ECO:0000313" key="7">
    <source>
        <dbReference type="Proteomes" id="UP000001054"/>
    </source>
</evidence>
<reference evidence="7" key="1">
    <citation type="journal article" date="2004" name="J. Bacteriol.">
        <title>An evolutionary hot spot: the pNGR234b replicon of Rhizobium sp. strain NGR234.</title>
        <authorList>
            <person name="Streit W.R."/>
            <person name="Schmitz R.A."/>
            <person name="Perret X."/>
            <person name="Staehelin C."/>
            <person name="Deakin W.J."/>
            <person name="Raasch C."/>
            <person name="Liesegang H."/>
            <person name="Broughton W.J."/>
        </authorList>
    </citation>
    <scope>NUCLEOTIDE SEQUENCE [LARGE SCALE GENOMIC DNA]</scope>
    <source>
        <strain evidence="7">NBRC 101917 / NGR234</strain>
    </source>
</reference>
<geneLocation type="plasmid" evidence="7">
    <name>sym pNGR234b</name>
</geneLocation>
<dbReference type="InterPro" id="IPR028082">
    <property type="entry name" value="Peripla_BP_I"/>
</dbReference>
<dbReference type="KEGG" id="rhi:NGR_b01060"/>
<dbReference type="PROSITE" id="PS51318">
    <property type="entry name" value="TAT"/>
    <property type="match status" value="1"/>
</dbReference>
<evidence type="ECO:0000313" key="6">
    <source>
        <dbReference type="EMBL" id="ACP21573.1"/>
    </source>
</evidence>
<dbReference type="OrthoDB" id="7546817at2"/>
<dbReference type="AlphaFoldDB" id="C3KN00"/>
<dbReference type="SUPFAM" id="SSF53822">
    <property type="entry name" value="Periplasmic binding protein-like I"/>
    <property type="match status" value="1"/>
</dbReference>
<feature type="chain" id="PRO_5002929084" evidence="4">
    <location>
        <begin position="31"/>
        <end position="339"/>
    </location>
</feature>
<dbReference type="InterPro" id="IPR006311">
    <property type="entry name" value="TAT_signal"/>
</dbReference>
<gene>
    <name evidence="6" type="primary">rbsB</name>
    <name evidence="6" type="ordered locus">NGR_b01060</name>
</gene>
<dbReference type="Proteomes" id="UP000001054">
    <property type="component" value="Plasmid pNGR234b"/>
</dbReference>
<dbReference type="Pfam" id="PF13407">
    <property type="entry name" value="Peripla_BP_4"/>
    <property type="match status" value="1"/>
</dbReference>
<sequence length="339" mass="36980">MYQTSMGRRIVLGLIASVALAGSLAVPAQAQEMKTIGWSVAYFDHPVYQLMMKGAEKVADEAGCKVIFADGKDDPSVQASHIDNFIAQGVDGIILTPTVSDPLIPAVKKVNDAGIPLVMADRRMQTHGQPIKWEALVSWDMVKSGTIGGEQTVKAIGGKGNIVVVEGTPGAGSTIDRGNAFYEVIEKYPDIKILAKIPANFNRAKGQEVTENILQRFKPGEIDAIYYMADEMTFGGLQAIKAAGRLGEFKIISVDGQKEAMDLLRAREIDYEAIFHPDDQAVAVRILCDIVNGRTPDLANQTYEGRKMDLVEFEGMPWVRPTVYAVDKSNAHLPENQGW</sequence>
<dbReference type="PANTHER" id="PTHR46847:SF1">
    <property type="entry name" value="D-ALLOSE-BINDING PERIPLASMIC PROTEIN-RELATED"/>
    <property type="match status" value="1"/>
</dbReference>
<dbReference type="EMBL" id="CP000874">
    <property type="protein sequence ID" value="ACP21573.1"/>
    <property type="molecule type" value="Genomic_DNA"/>
</dbReference>
<keyword evidence="6" id="KW-0614">Plasmid</keyword>
<dbReference type="GO" id="GO:0030246">
    <property type="term" value="F:carbohydrate binding"/>
    <property type="evidence" value="ECO:0007669"/>
    <property type="project" value="UniProtKB-ARBA"/>
</dbReference>